<feature type="transmembrane region" description="Helical" evidence="1">
    <location>
        <begin position="198"/>
        <end position="220"/>
    </location>
</feature>
<feature type="domain" description="Phosphatidic acid phosphatase type 2/haloperoxidase" evidence="2">
    <location>
        <begin position="132"/>
        <end position="241"/>
    </location>
</feature>
<dbReference type="EMBL" id="JBHSIT010000012">
    <property type="protein sequence ID" value="MFC4912336.1"/>
    <property type="molecule type" value="Genomic_DNA"/>
</dbReference>
<dbReference type="SMART" id="SM00014">
    <property type="entry name" value="acidPPc"/>
    <property type="match status" value="1"/>
</dbReference>
<accession>A0ABV9UAS3</accession>
<sequence>MGSAEDDRPDEPAIGWSGERGWWTVAGGVAAVLFVALAVTMAVRDGRPLPGDLGLHDWCVAHRPGGMRTFGELISDTGTGLVPYLLAIGAGIVTGRRVDASPAPADGATGSPPARTLAGTGWGWRVWRGAEALLLLLVVQLVRYGLMDWVGRPRPPVADWVTRPSGMSFPSGHTTTSAAAALLVVGAAVLTSRGAVRATVVTVVLVWAALVGLSRIYLGVHWPTDVLGGWLLVAAVGGLVWTLPWRRGLGPGRRRLGPPGRTGQDAQ</sequence>
<dbReference type="Gene3D" id="1.20.144.10">
    <property type="entry name" value="Phosphatidic acid phosphatase type 2/haloperoxidase"/>
    <property type="match status" value="1"/>
</dbReference>
<protein>
    <submittedName>
        <fullName evidence="3">Phosphatase PAP2 family protein</fullName>
    </submittedName>
</protein>
<evidence type="ECO:0000313" key="3">
    <source>
        <dbReference type="EMBL" id="MFC4912336.1"/>
    </source>
</evidence>
<proteinExistence type="predicted"/>
<dbReference type="PANTHER" id="PTHR14969:SF13">
    <property type="entry name" value="AT30094P"/>
    <property type="match status" value="1"/>
</dbReference>
<dbReference type="RefSeq" id="WP_378262152.1">
    <property type="nucleotide sequence ID" value="NZ_JBHSIT010000012.1"/>
</dbReference>
<dbReference type="SUPFAM" id="SSF48317">
    <property type="entry name" value="Acid phosphatase/Vanadium-dependent haloperoxidase"/>
    <property type="match status" value="1"/>
</dbReference>
<dbReference type="PANTHER" id="PTHR14969">
    <property type="entry name" value="SPHINGOSINE-1-PHOSPHATE PHOSPHOHYDROLASE"/>
    <property type="match status" value="1"/>
</dbReference>
<comment type="caution">
    <text evidence="3">The sequence shown here is derived from an EMBL/GenBank/DDBJ whole genome shotgun (WGS) entry which is preliminary data.</text>
</comment>
<gene>
    <name evidence="3" type="ORF">ACFPCY_33900</name>
</gene>
<evidence type="ECO:0000313" key="4">
    <source>
        <dbReference type="Proteomes" id="UP001595872"/>
    </source>
</evidence>
<dbReference type="InterPro" id="IPR036938">
    <property type="entry name" value="PAP2/HPO_sf"/>
</dbReference>
<dbReference type="Proteomes" id="UP001595872">
    <property type="component" value="Unassembled WGS sequence"/>
</dbReference>
<reference evidence="4" key="1">
    <citation type="journal article" date="2019" name="Int. J. Syst. Evol. Microbiol.">
        <title>The Global Catalogue of Microorganisms (GCM) 10K type strain sequencing project: providing services to taxonomists for standard genome sequencing and annotation.</title>
        <authorList>
            <consortium name="The Broad Institute Genomics Platform"/>
            <consortium name="The Broad Institute Genome Sequencing Center for Infectious Disease"/>
            <person name="Wu L."/>
            <person name="Ma J."/>
        </authorList>
    </citation>
    <scope>NUCLEOTIDE SEQUENCE [LARGE SCALE GENOMIC DNA]</scope>
    <source>
        <strain evidence="4">KLKA75</strain>
    </source>
</reference>
<keyword evidence="4" id="KW-1185">Reference proteome</keyword>
<dbReference type="InterPro" id="IPR000326">
    <property type="entry name" value="PAP2/HPO"/>
</dbReference>
<feature type="transmembrane region" description="Helical" evidence="1">
    <location>
        <begin position="132"/>
        <end position="151"/>
    </location>
</feature>
<dbReference type="Pfam" id="PF01569">
    <property type="entry name" value="PAP2"/>
    <property type="match status" value="1"/>
</dbReference>
<keyword evidence="1" id="KW-0812">Transmembrane</keyword>
<evidence type="ECO:0000259" key="2">
    <source>
        <dbReference type="SMART" id="SM00014"/>
    </source>
</evidence>
<keyword evidence="1" id="KW-0472">Membrane</keyword>
<feature type="transmembrane region" description="Helical" evidence="1">
    <location>
        <begin position="20"/>
        <end position="43"/>
    </location>
</feature>
<feature type="transmembrane region" description="Helical" evidence="1">
    <location>
        <begin position="226"/>
        <end position="245"/>
    </location>
</feature>
<name>A0ABV9UAS3_9ACTN</name>
<keyword evidence="1" id="KW-1133">Transmembrane helix</keyword>
<organism evidence="3 4">
    <name type="scientific">Actinomadura gamaensis</name>
    <dbReference type="NCBI Taxonomy" id="1763541"/>
    <lineage>
        <taxon>Bacteria</taxon>
        <taxon>Bacillati</taxon>
        <taxon>Actinomycetota</taxon>
        <taxon>Actinomycetes</taxon>
        <taxon>Streptosporangiales</taxon>
        <taxon>Thermomonosporaceae</taxon>
        <taxon>Actinomadura</taxon>
    </lineage>
</organism>
<feature type="transmembrane region" description="Helical" evidence="1">
    <location>
        <begin position="171"/>
        <end position="191"/>
    </location>
</feature>
<evidence type="ECO:0000256" key="1">
    <source>
        <dbReference type="SAM" id="Phobius"/>
    </source>
</evidence>